<dbReference type="STRING" id="1210089.GCA_001613165_01327"/>
<organism evidence="2 3">
    <name type="scientific">Nocardia mexicana</name>
    <dbReference type="NCBI Taxonomy" id="279262"/>
    <lineage>
        <taxon>Bacteria</taxon>
        <taxon>Bacillati</taxon>
        <taxon>Actinomycetota</taxon>
        <taxon>Actinomycetes</taxon>
        <taxon>Mycobacteriales</taxon>
        <taxon>Nocardiaceae</taxon>
        <taxon>Nocardia</taxon>
    </lineage>
</organism>
<dbReference type="RefSeq" id="WP_147288950.1">
    <property type="nucleotide sequence ID" value="NZ_QQAZ01000004.1"/>
</dbReference>
<keyword evidence="3" id="KW-1185">Reference proteome</keyword>
<accession>A0A370H5W2</accession>
<evidence type="ECO:0000256" key="1">
    <source>
        <dbReference type="SAM" id="MobiDB-lite"/>
    </source>
</evidence>
<dbReference type="AlphaFoldDB" id="A0A370H5W2"/>
<evidence type="ECO:0000313" key="2">
    <source>
        <dbReference type="EMBL" id="RDI51807.1"/>
    </source>
</evidence>
<evidence type="ECO:0000313" key="3">
    <source>
        <dbReference type="Proteomes" id="UP000255355"/>
    </source>
</evidence>
<protein>
    <submittedName>
        <fullName evidence="2">Uncharacterized protein</fullName>
    </submittedName>
</protein>
<reference evidence="2 3" key="1">
    <citation type="submission" date="2018-07" db="EMBL/GenBank/DDBJ databases">
        <title>Genomic Encyclopedia of Type Strains, Phase IV (KMG-IV): sequencing the most valuable type-strain genomes for metagenomic binning, comparative biology and taxonomic classification.</title>
        <authorList>
            <person name="Goeker M."/>
        </authorList>
    </citation>
    <scope>NUCLEOTIDE SEQUENCE [LARGE SCALE GENOMIC DNA]</scope>
    <source>
        <strain evidence="2 3">DSM 44952</strain>
    </source>
</reference>
<dbReference type="Proteomes" id="UP000255355">
    <property type="component" value="Unassembled WGS sequence"/>
</dbReference>
<name>A0A370H5W2_9NOCA</name>
<feature type="region of interest" description="Disordered" evidence="1">
    <location>
        <begin position="1"/>
        <end position="27"/>
    </location>
</feature>
<gene>
    <name evidence="2" type="ORF">DFR68_104291</name>
</gene>
<comment type="caution">
    <text evidence="2">The sequence shown here is derived from an EMBL/GenBank/DDBJ whole genome shotgun (WGS) entry which is preliminary data.</text>
</comment>
<dbReference type="EMBL" id="QQAZ01000004">
    <property type="protein sequence ID" value="RDI51807.1"/>
    <property type="molecule type" value="Genomic_DNA"/>
</dbReference>
<proteinExistence type="predicted"/>
<sequence length="70" mass="7234">MPDGYLESCRNGAGSLRRPESRRSGPLSTAHVVAARFSAGILTEEAANSGQERAGMTGVAQRDSGMTGVP</sequence>
<feature type="region of interest" description="Disordered" evidence="1">
    <location>
        <begin position="46"/>
        <end position="70"/>
    </location>
</feature>